<dbReference type="PROSITE" id="PS50883">
    <property type="entry name" value="EAL"/>
    <property type="match status" value="1"/>
</dbReference>
<keyword evidence="3" id="KW-1185">Reference proteome</keyword>
<dbReference type="Gene3D" id="3.20.20.450">
    <property type="entry name" value="EAL domain"/>
    <property type="match status" value="1"/>
</dbReference>
<organism evidence="2 3">
    <name type="scientific">Vibrio hangzhouensis</name>
    <dbReference type="NCBI Taxonomy" id="462991"/>
    <lineage>
        <taxon>Bacteria</taxon>
        <taxon>Pseudomonadati</taxon>
        <taxon>Pseudomonadota</taxon>
        <taxon>Gammaproteobacteria</taxon>
        <taxon>Vibrionales</taxon>
        <taxon>Vibrionaceae</taxon>
        <taxon>Vibrio</taxon>
    </lineage>
</organism>
<dbReference type="SMART" id="SM00052">
    <property type="entry name" value="EAL"/>
    <property type="match status" value="1"/>
</dbReference>
<dbReference type="AlphaFoldDB" id="A0A1H6A5W4"/>
<dbReference type="InterPro" id="IPR001633">
    <property type="entry name" value="EAL_dom"/>
</dbReference>
<dbReference type="InterPro" id="IPR035919">
    <property type="entry name" value="EAL_sf"/>
</dbReference>
<dbReference type="OrthoDB" id="5868634at2"/>
<reference evidence="3" key="1">
    <citation type="submission" date="2016-10" db="EMBL/GenBank/DDBJ databases">
        <authorList>
            <person name="Varghese N."/>
            <person name="Submissions S."/>
        </authorList>
    </citation>
    <scope>NUCLEOTIDE SEQUENCE [LARGE SCALE GENOMIC DNA]</scope>
    <source>
        <strain evidence="3">CGMCC 1.7062</strain>
    </source>
</reference>
<feature type="domain" description="EAL" evidence="1">
    <location>
        <begin position="8"/>
        <end position="250"/>
    </location>
</feature>
<gene>
    <name evidence="2" type="ORF">SAMN04488244_11452</name>
</gene>
<dbReference type="Proteomes" id="UP000236721">
    <property type="component" value="Unassembled WGS sequence"/>
</dbReference>
<dbReference type="PANTHER" id="PTHR33121:SF78">
    <property type="entry name" value="CYCLIC DI-GMP PHOSPHODIESTERASE PDEH"/>
    <property type="match status" value="1"/>
</dbReference>
<proteinExistence type="predicted"/>
<dbReference type="SUPFAM" id="SSF141868">
    <property type="entry name" value="EAL domain-like"/>
    <property type="match status" value="1"/>
</dbReference>
<protein>
    <submittedName>
        <fullName evidence="2">EAL domain, c-di-GMP-specific phosphodiesterase class I (Or its enzymatically inactive variant)</fullName>
    </submittedName>
</protein>
<dbReference type="EMBL" id="FNVG01000014">
    <property type="protein sequence ID" value="SEG44133.1"/>
    <property type="molecule type" value="Genomic_DNA"/>
</dbReference>
<dbReference type="RefSeq" id="WP_103881074.1">
    <property type="nucleotide sequence ID" value="NZ_FNVG01000014.1"/>
</dbReference>
<sequence length="258" mass="29776">MYQIDCSKICTGIRVQSTSDTSRFAELEFVFQPIQHSTTEDLVAYELLSKVLSQSGDCYENSDFFEDVDNELIKKIVVAQVQFINKMFTEQSHLISLNITFDCLLDSEFVDSVIEQSSRTIAFEVNSTTFESMNDCVLRNLAKLRRAGHQLWLDDFSIEHSTASSTFGHLVWDSIKIDRCYLFDNALYPNKISSDILKLKPHTKNGVIFDGVETELHYQYLRHSEISLQGYLISYPLDWHSIDRTKTDKKQEVGCGYW</sequence>
<dbReference type="Pfam" id="PF00563">
    <property type="entry name" value="EAL"/>
    <property type="match status" value="1"/>
</dbReference>
<evidence type="ECO:0000259" key="1">
    <source>
        <dbReference type="PROSITE" id="PS50883"/>
    </source>
</evidence>
<accession>A0A1H6A5W4</accession>
<dbReference type="InterPro" id="IPR050706">
    <property type="entry name" value="Cyclic-di-GMP_PDE-like"/>
</dbReference>
<evidence type="ECO:0000313" key="3">
    <source>
        <dbReference type="Proteomes" id="UP000236721"/>
    </source>
</evidence>
<name>A0A1H6A5W4_9VIBR</name>
<dbReference type="PANTHER" id="PTHR33121">
    <property type="entry name" value="CYCLIC DI-GMP PHOSPHODIESTERASE PDEF"/>
    <property type="match status" value="1"/>
</dbReference>
<dbReference type="GO" id="GO:0071111">
    <property type="term" value="F:cyclic-guanylate-specific phosphodiesterase activity"/>
    <property type="evidence" value="ECO:0007669"/>
    <property type="project" value="InterPro"/>
</dbReference>
<evidence type="ECO:0000313" key="2">
    <source>
        <dbReference type="EMBL" id="SEG44133.1"/>
    </source>
</evidence>